<reference evidence="2 3" key="1">
    <citation type="submission" date="2023-10" db="EMBL/GenBank/DDBJ databases">
        <title>Genome-Wide Identification Analysis in wild type Solanum Pinnatisectum Reveals Some Genes Defensing Phytophthora Infestans.</title>
        <authorList>
            <person name="Sun C."/>
        </authorList>
    </citation>
    <scope>NUCLEOTIDE SEQUENCE [LARGE SCALE GENOMIC DNA]</scope>
    <source>
        <strain evidence="2">LQN</strain>
        <tissue evidence="2">Leaf</tissue>
    </source>
</reference>
<name>A0AAV9MNB1_9SOLN</name>
<keyword evidence="3" id="KW-1185">Reference proteome</keyword>
<proteinExistence type="predicted"/>
<dbReference type="Proteomes" id="UP001311915">
    <property type="component" value="Unassembled WGS sequence"/>
</dbReference>
<dbReference type="EMBL" id="JAWPEI010000001">
    <property type="protein sequence ID" value="KAK4738147.1"/>
    <property type="molecule type" value="Genomic_DNA"/>
</dbReference>
<evidence type="ECO:0008006" key="4">
    <source>
        <dbReference type="Google" id="ProtNLM"/>
    </source>
</evidence>
<comment type="caution">
    <text evidence="2">The sequence shown here is derived from an EMBL/GenBank/DDBJ whole genome shotgun (WGS) entry which is preliminary data.</text>
</comment>
<evidence type="ECO:0000256" key="1">
    <source>
        <dbReference type="SAM" id="SignalP"/>
    </source>
</evidence>
<keyword evidence="1" id="KW-0732">Signal</keyword>
<organism evidence="2 3">
    <name type="scientific">Solanum pinnatisectum</name>
    <name type="common">tansyleaf nightshade</name>
    <dbReference type="NCBI Taxonomy" id="50273"/>
    <lineage>
        <taxon>Eukaryota</taxon>
        <taxon>Viridiplantae</taxon>
        <taxon>Streptophyta</taxon>
        <taxon>Embryophyta</taxon>
        <taxon>Tracheophyta</taxon>
        <taxon>Spermatophyta</taxon>
        <taxon>Magnoliopsida</taxon>
        <taxon>eudicotyledons</taxon>
        <taxon>Gunneridae</taxon>
        <taxon>Pentapetalae</taxon>
        <taxon>asterids</taxon>
        <taxon>lamiids</taxon>
        <taxon>Solanales</taxon>
        <taxon>Solanaceae</taxon>
        <taxon>Solanoideae</taxon>
        <taxon>Solaneae</taxon>
        <taxon>Solanum</taxon>
    </lineage>
</organism>
<feature type="signal peptide" evidence="1">
    <location>
        <begin position="1"/>
        <end position="22"/>
    </location>
</feature>
<dbReference type="AlphaFoldDB" id="A0AAV9MNB1"/>
<dbReference type="PANTHER" id="PTHR47512:SF3">
    <property type="entry name" value="CHALCONE-FLAVONONE ISOMERASE FAMILY PROTEIN"/>
    <property type="match status" value="1"/>
</dbReference>
<dbReference type="PANTHER" id="PTHR47512">
    <property type="entry name" value="EXPRESSED PROTEIN"/>
    <property type="match status" value="1"/>
</dbReference>
<evidence type="ECO:0000313" key="2">
    <source>
        <dbReference type="EMBL" id="KAK4738147.1"/>
    </source>
</evidence>
<protein>
    <recommendedName>
        <fullName evidence="4">Secreted protein</fullName>
    </recommendedName>
</protein>
<accession>A0AAV9MNB1</accession>
<feature type="chain" id="PRO_5043328640" description="Secreted protein" evidence="1">
    <location>
        <begin position="23"/>
        <end position="91"/>
    </location>
</feature>
<evidence type="ECO:0000313" key="3">
    <source>
        <dbReference type="Proteomes" id="UP001311915"/>
    </source>
</evidence>
<sequence length="91" mass="10284">MYHAKLIGQPWLLLTLLTTSLCQLKSYFIFFSERIEESEKKILMKSRNKTRKQSPLIDIPNDSPIAGLAMGNLETPSSGISKKGLLFKLNT</sequence>
<gene>
    <name evidence="2" type="ORF">R3W88_001844</name>
</gene>